<evidence type="ECO:0000313" key="3">
    <source>
        <dbReference type="Proteomes" id="UP000001593"/>
    </source>
</evidence>
<dbReference type="EMBL" id="DS469553">
    <property type="protein sequence ID" value="EDO43526.1"/>
    <property type="molecule type" value="Genomic_DNA"/>
</dbReference>
<dbReference type="Proteomes" id="UP000001593">
    <property type="component" value="Unassembled WGS sequence"/>
</dbReference>
<dbReference type="InParanoid" id="A7RYI1"/>
<dbReference type="HOGENOM" id="CLU_1798735_0_0_1"/>
<name>A7RYI1_NEMVE</name>
<organism evidence="2 3">
    <name type="scientific">Nematostella vectensis</name>
    <name type="common">Starlet sea anemone</name>
    <dbReference type="NCBI Taxonomy" id="45351"/>
    <lineage>
        <taxon>Eukaryota</taxon>
        <taxon>Metazoa</taxon>
        <taxon>Cnidaria</taxon>
        <taxon>Anthozoa</taxon>
        <taxon>Hexacorallia</taxon>
        <taxon>Actiniaria</taxon>
        <taxon>Edwardsiidae</taxon>
        <taxon>Nematostella</taxon>
    </lineage>
</organism>
<dbReference type="GO" id="GO:0007018">
    <property type="term" value="P:microtubule-based movement"/>
    <property type="evidence" value="ECO:0007669"/>
    <property type="project" value="InterPro"/>
</dbReference>
<sequence>MLTGSAAGSFTDDIMKWQKRLQTIEAVLSVWLDVQEKWVELEDVYSSLEFRISMPHETNLFSAVNRDFRVLMKATEKNPNVLQACSRTNIQTKLEKLNMNLQQCWKSLLTHLERRRLKFPRFYFLSLEDVLHVVCNGESAFKIT</sequence>
<dbReference type="InterPro" id="IPR042222">
    <property type="entry name" value="Dynein_2_N"/>
</dbReference>
<evidence type="ECO:0000313" key="2">
    <source>
        <dbReference type="EMBL" id="EDO43526.1"/>
    </source>
</evidence>
<accession>A7RYI1</accession>
<protein>
    <recommendedName>
        <fullName evidence="1">Dynein heavy chain linker domain-containing protein</fullName>
    </recommendedName>
</protein>
<keyword evidence="3" id="KW-1185">Reference proteome</keyword>
<reference evidence="2 3" key="1">
    <citation type="journal article" date="2007" name="Science">
        <title>Sea anemone genome reveals ancestral eumetazoan gene repertoire and genomic organization.</title>
        <authorList>
            <person name="Putnam N.H."/>
            <person name="Srivastava M."/>
            <person name="Hellsten U."/>
            <person name="Dirks B."/>
            <person name="Chapman J."/>
            <person name="Salamov A."/>
            <person name="Terry A."/>
            <person name="Shapiro H."/>
            <person name="Lindquist E."/>
            <person name="Kapitonov V.V."/>
            <person name="Jurka J."/>
            <person name="Genikhovich G."/>
            <person name="Grigoriev I.V."/>
            <person name="Lucas S.M."/>
            <person name="Steele R.E."/>
            <person name="Finnerty J.R."/>
            <person name="Technau U."/>
            <person name="Martindale M.Q."/>
            <person name="Rokhsar D.S."/>
        </authorList>
    </citation>
    <scope>NUCLEOTIDE SEQUENCE [LARGE SCALE GENOMIC DNA]</scope>
    <source>
        <strain evidence="3">CH2 X CH6</strain>
    </source>
</reference>
<dbReference type="GO" id="GO:0030286">
    <property type="term" value="C:dynein complex"/>
    <property type="evidence" value="ECO:0007669"/>
    <property type="project" value="InterPro"/>
</dbReference>
<dbReference type="PANTHER" id="PTHR46961">
    <property type="entry name" value="DYNEIN HEAVY CHAIN 1, AXONEMAL-LIKE PROTEIN"/>
    <property type="match status" value="1"/>
</dbReference>
<proteinExistence type="predicted"/>
<dbReference type="GO" id="GO:0045505">
    <property type="term" value="F:dynein intermediate chain binding"/>
    <property type="evidence" value="ECO:0007669"/>
    <property type="project" value="InterPro"/>
</dbReference>
<dbReference type="PANTHER" id="PTHR46961:SF21">
    <property type="entry name" value="LOW QUALITY PROTEIN: DYNEIN BETA CHAIN, FLAGELLAR OUTER ARM-LIKE"/>
    <property type="match status" value="1"/>
</dbReference>
<dbReference type="Pfam" id="PF08393">
    <property type="entry name" value="DHC_N2"/>
    <property type="match status" value="1"/>
</dbReference>
<evidence type="ECO:0000259" key="1">
    <source>
        <dbReference type="Pfam" id="PF08393"/>
    </source>
</evidence>
<feature type="domain" description="Dynein heavy chain linker" evidence="1">
    <location>
        <begin position="6"/>
        <end position="141"/>
    </location>
</feature>
<dbReference type="GO" id="GO:0051959">
    <property type="term" value="F:dynein light intermediate chain binding"/>
    <property type="evidence" value="ECO:0007669"/>
    <property type="project" value="InterPro"/>
</dbReference>
<dbReference type="InterPro" id="IPR013602">
    <property type="entry name" value="Dynein_heavy_linker"/>
</dbReference>
<dbReference type="eggNOG" id="KOG3595">
    <property type="taxonomic scope" value="Eukaryota"/>
</dbReference>
<gene>
    <name evidence="2" type="ORF">NEMVEDRAFT_v1g97793</name>
</gene>
<dbReference type="AlphaFoldDB" id="A7RYI1"/>
<dbReference type="Gene3D" id="1.20.140.100">
    <property type="entry name" value="Dynein heavy chain, N-terminal domain 2"/>
    <property type="match status" value="1"/>
</dbReference>
<dbReference type="OMA" id="ISMPHET"/>
<dbReference type="PhylomeDB" id="A7RYI1"/>
<dbReference type="STRING" id="45351.A7RYI1"/>
<dbReference type="InterPro" id="IPR026983">
    <property type="entry name" value="DHC"/>
</dbReference>